<dbReference type="PANTHER" id="PTHR12448:SF0">
    <property type="entry name" value="ATP SYNTHASE SUBUNIT EPSILON, MITOCHONDRIAL"/>
    <property type="match status" value="1"/>
</dbReference>
<evidence type="ECO:0000313" key="2">
    <source>
        <dbReference type="EMBL" id="KAK2187635.1"/>
    </source>
</evidence>
<evidence type="ECO:0000313" key="3">
    <source>
        <dbReference type="Proteomes" id="UP001209878"/>
    </source>
</evidence>
<organism evidence="2 3">
    <name type="scientific">Ridgeia piscesae</name>
    <name type="common">Tubeworm</name>
    <dbReference type="NCBI Taxonomy" id="27915"/>
    <lineage>
        <taxon>Eukaryota</taxon>
        <taxon>Metazoa</taxon>
        <taxon>Spiralia</taxon>
        <taxon>Lophotrochozoa</taxon>
        <taxon>Annelida</taxon>
        <taxon>Polychaeta</taxon>
        <taxon>Sedentaria</taxon>
        <taxon>Canalipalpata</taxon>
        <taxon>Sabellida</taxon>
        <taxon>Siboglinidae</taxon>
        <taxon>Ridgeia</taxon>
    </lineage>
</organism>
<proteinExistence type="inferred from homology"/>
<dbReference type="GO" id="GO:0046933">
    <property type="term" value="F:proton-transporting ATP synthase activity, rotational mechanism"/>
    <property type="evidence" value="ECO:0007669"/>
    <property type="project" value="InterPro"/>
</dbReference>
<dbReference type="GO" id="GO:0005743">
    <property type="term" value="C:mitochondrial inner membrane"/>
    <property type="evidence" value="ECO:0007669"/>
    <property type="project" value="InterPro"/>
</dbReference>
<comment type="caution">
    <text evidence="2">The sequence shown here is derived from an EMBL/GenBank/DDBJ whole genome shotgun (WGS) entry which is preliminary data.</text>
</comment>
<dbReference type="GO" id="GO:0045259">
    <property type="term" value="C:proton-transporting ATP synthase complex"/>
    <property type="evidence" value="ECO:0007669"/>
    <property type="project" value="InterPro"/>
</dbReference>
<dbReference type="CDD" id="cd12153">
    <property type="entry name" value="F1-ATPase_epsilon"/>
    <property type="match status" value="1"/>
</dbReference>
<sequence>MTFWREAGLNYVRYSQICAKIVRQCLKADLREAAAKRNESTVKAVMWKDGKPVPAAK</sequence>
<dbReference type="Pfam" id="PF04627">
    <property type="entry name" value="ATP-synt_Eps"/>
    <property type="match status" value="1"/>
</dbReference>
<dbReference type="GO" id="GO:0042776">
    <property type="term" value="P:proton motive force-driven mitochondrial ATP synthesis"/>
    <property type="evidence" value="ECO:0007669"/>
    <property type="project" value="TreeGrafter"/>
</dbReference>
<dbReference type="PANTHER" id="PTHR12448">
    <property type="entry name" value="ATP SYNTHASE EPSILON CHAIN, MITOCHONDRIAL"/>
    <property type="match status" value="1"/>
</dbReference>
<dbReference type="EMBL" id="JAODUO010000159">
    <property type="protein sequence ID" value="KAK2187635.1"/>
    <property type="molecule type" value="Genomic_DNA"/>
</dbReference>
<comment type="similarity">
    <text evidence="1">Belongs to the eukaryotic ATPase epsilon family.</text>
</comment>
<dbReference type="SUPFAM" id="SSF48690">
    <property type="entry name" value="Epsilon subunit of mitochondrial F1F0-ATP synthase"/>
    <property type="match status" value="1"/>
</dbReference>
<dbReference type="InterPro" id="IPR036742">
    <property type="entry name" value="ATP_synth_F1_esu_sf_mt"/>
</dbReference>
<dbReference type="AlphaFoldDB" id="A0AAD9P471"/>
<dbReference type="Gene3D" id="1.10.1620.20">
    <property type="entry name" value="ATP synthase, F1 complex, epsilon subunit superfamily, mitochondrial"/>
    <property type="match status" value="1"/>
</dbReference>
<protein>
    <submittedName>
        <fullName evidence="2">Uncharacterized protein</fullName>
    </submittedName>
</protein>
<evidence type="ECO:0000256" key="1">
    <source>
        <dbReference type="ARBA" id="ARBA00009502"/>
    </source>
</evidence>
<keyword evidence="3" id="KW-1185">Reference proteome</keyword>
<accession>A0AAD9P471</accession>
<dbReference type="Proteomes" id="UP001209878">
    <property type="component" value="Unassembled WGS sequence"/>
</dbReference>
<dbReference type="InterPro" id="IPR006721">
    <property type="entry name" value="ATP_synth_F1_esu_mt"/>
</dbReference>
<reference evidence="2" key="1">
    <citation type="journal article" date="2023" name="Mol. Biol. Evol.">
        <title>Third-Generation Sequencing Reveals the Adaptive Role of the Epigenome in Three Deep-Sea Polychaetes.</title>
        <authorList>
            <person name="Perez M."/>
            <person name="Aroh O."/>
            <person name="Sun Y."/>
            <person name="Lan Y."/>
            <person name="Juniper S.K."/>
            <person name="Young C.R."/>
            <person name="Angers B."/>
            <person name="Qian P.Y."/>
        </authorList>
    </citation>
    <scope>NUCLEOTIDE SEQUENCE</scope>
    <source>
        <strain evidence="2">R07B-5</strain>
    </source>
</reference>
<name>A0AAD9P471_RIDPI</name>
<gene>
    <name evidence="2" type="ORF">NP493_159g02009</name>
</gene>